<accession>A0A2T4ZCM4</accession>
<keyword evidence="4 6" id="KW-1133">Transmembrane helix</keyword>
<dbReference type="EMBL" id="PZZP01000001">
    <property type="protein sequence ID" value="PTM59633.1"/>
    <property type="molecule type" value="Genomic_DNA"/>
</dbReference>
<feature type="transmembrane region" description="Helical" evidence="6">
    <location>
        <begin position="265"/>
        <end position="290"/>
    </location>
</feature>
<dbReference type="GO" id="GO:0005886">
    <property type="term" value="C:plasma membrane"/>
    <property type="evidence" value="ECO:0007669"/>
    <property type="project" value="UniProtKB-SubCell"/>
</dbReference>
<comment type="caution">
    <text evidence="7">The sequence shown here is derived from an EMBL/GenBank/DDBJ whole genome shotgun (WGS) entry which is preliminary data.</text>
</comment>
<dbReference type="OrthoDB" id="9793390at2"/>
<dbReference type="RefSeq" id="WP_107726769.1">
    <property type="nucleotide sequence ID" value="NZ_PZZP01000001.1"/>
</dbReference>
<proteinExistence type="inferred from homology"/>
<dbReference type="Proteomes" id="UP000241639">
    <property type="component" value="Unassembled WGS sequence"/>
</dbReference>
<feature type="transmembrane region" description="Helical" evidence="6">
    <location>
        <begin position="221"/>
        <end position="253"/>
    </location>
</feature>
<feature type="transmembrane region" description="Helical" evidence="6">
    <location>
        <begin position="73"/>
        <end position="97"/>
    </location>
</feature>
<evidence type="ECO:0000256" key="5">
    <source>
        <dbReference type="ARBA" id="ARBA00023136"/>
    </source>
</evidence>
<evidence type="ECO:0000256" key="6">
    <source>
        <dbReference type="SAM" id="Phobius"/>
    </source>
</evidence>
<dbReference type="InterPro" id="IPR002549">
    <property type="entry name" value="AI-2E-like"/>
</dbReference>
<organism evidence="7 8">
    <name type="scientific">Desmospora activa DSM 45169</name>
    <dbReference type="NCBI Taxonomy" id="1121389"/>
    <lineage>
        <taxon>Bacteria</taxon>
        <taxon>Bacillati</taxon>
        <taxon>Bacillota</taxon>
        <taxon>Bacilli</taxon>
        <taxon>Bacillales</taxon>
        <taxon>Thermoactinomycetaceae</taxon>
        <taxon>Desmospora</taxon>
    </lineage>
</organism>
<evidence type="ECO:0000313" key="7">
    <source>
        <dbReference type="EMBL" id="PTM59633.1"/>
    </source>
</evidence>
<keyword evidence="5 6" id="KW-0472">Membrane</keyword>
<dbReference type="AlphaFoldDB" id="A0A2T4ZCM4"/>
<evidence type="ECO:0000313" key="8">
    <source>
        <dbReference type="Proteomes" id="UP000241639"/>
    </source>
</evidence>
<comment type="similarity">
    <text evidence="2">Belongs to the autoinducer-2 exporter (AI-2E) (TC 2.A.86) family.</text>
</comment>
<feature type="transmembrane region" description="Helical" evidence="6">
    <location>
        <begin position="162"/>
        <end position="180"/>
    </location>
</feature>
<dbReference type="GO" id="GO:0055085">
    <property type="term" value="P:transmembrane transport"/>
    <property type="evidence" value="ECO:0007669"/>
    <property type="project" value="TreeGrafter"/>
</dbReference>
<keyword evidence="8" id="KW-1185">Reference proteome</keyword>
<evidence type="ECO:0000256" key="3">
    <source>
        <dbReference type="ARBA" id="ARBA00022692"/>
    </source>
</evidence>
<evidence type="ECO:0000256" key="1">
    <source>
        <dbReference type="ARBA" id="ARBA00004141"/>
    </source>
</evidence>
<gene>
    <name evidence="7" type="ORF">C8J48_2262</name>
</gene>
<name>A0A2T4ZCM4_9BACL</name>
<dbReference type="Pfam" id="PF01594">
    <property type="entry name" value="AI-2E_transport"/>
    <property type="match status" value="1"/>
</dbReference>
<keyword evidence="3 6" id="KW-0812">Transmembrane</keyword>
<sequence length="363" mass="39903">MERISQSRLLSGSLLVLVLLGILFLLVQIQPLLQGIFFFLKAVLGPFLVALIISYLLNPIVNMLASRGFPRSLSVLFIYSLFITAITIIIINLVPLFNLQLQELSEHFPEWNRQVQSWIEQYNHSKDSLPESVRQGIEKSLDRLEAFVTDGVGNVMASLGSTVNSLFVIVIVPFLAFYMLKDVDVIEKTLITLLPVRRRKEVLHLFRDVDDALGNYIRGQLLVCLVVGLLAYIGYLIIGLPYALLLAALVGIFNVIPYLGPFFGAIPAIFVAFTVSTEMVITVIIVNLVVQVLEGNVLSPQIVGRTLHLHPLFIIFALLVGGELGGILGLILAVPLFAVGKVVVEHAVDHLAHRTNGGGPGLK</sequence>
<evidence type="ECO:0000256" key="2">
    <source>
        <dbReference type="ARBA" id="ARBA00009773"/>
    </source>
</evidence>
<dbReference type="PANTHER" id="PTHR21716:SF15">
    <property type="entry name" value="TRANSPORT PROTEIN YRRI-RELATED"/>
    <property type="match status" value="1"/>
</dbReference>
<reference evidence="7 8" key="1">
    <citation type="submission" date="2018-04" db="EMBL/GenBank/DDBJ databases">
        <title>Genomic Encyclopedia of Archaeal and Bacterial Type Strains, Phase II (KMG-II): from individual species to whole genera.</title>
        <authorList>
            <person name="Goeker M."/>
        </authorList>
    </citation>
    <scope>NUCLEOTIDE SEQUENCE [LARGE SCALE GENOMIC DNA]</scope>
    <source>
        <strain evidence="7 8">DSM 45169</strain>
    </source>
</reference>
<evidence type="ECO:0000256" key="4">
    <source>
        <dbReference type="ARBA" id="ARBA00022989"/>
    </source>
</evidence>
<feature type="transmembrane region" description="Helical" evidence="6">
    <location>
        <begin position="12"/>
        <end position="30"/>
    </location>
</feature>
<dbReference type="PANTHER" id="PTHR21716">
    <property type="entry name" value="TRANSMEMBRANE PROTEIN"/>
    <property type="match status" value="1"/>
</dbReference>
<protein>
    <submittedName>
        <fullName evidence="7">Putative PurR-regulated permease PerM</fullName>
    </submittedName>
</protein>
<comment type="subcellular location">
    <subcellularLocation>
        <location evidence="1">Membrane</location>
        <topology evidence="1">Multi-pass membrane protein</topology>
    </subcellularLocation>
</comment>
<feature type="transmembrane region" description="Helical" evidence="6">
    <location>
        <begin position="36"/>
        <end position="61"/>
    </location>
</feature>